<organism evidence="5 6">
    <name type="scientific">Silvanigrella aquatica</name>
    <dbReference type="NCBI Taxonomy" id="1915309"/>
    <lineage>
        <taxon>Bacteria</taxon>
        <taxon>Pseudomonadati</taxon>
        <taxon>Bdellovibrionota</taxon>
        <taxon>Oligoflexia</taxon>
        <taxon>Silvanigrellales</taxon>
        <taxon>Silvanigrellaceae</taxon>
        <taxon>Silvanigrella</taxon>
    </lineage>
</organism>
<accession>A0A1L4CZL5</accession>
<dbReference type="InterPro" id="IPR058625">
    <property type="entry name" value="MdtA-like_BSH"/>
</dbReference>
<evidence type="ECO:0000313" key="5">
    <source>
        <dbReference type="EMBL" id="APJ03386.1"/>
    </source>
</evidence>
<dbReference type="PRINTS" id="PR01490">
    <property type="entry name" value="RTXTOXIND"/>
</dbReference>
<keyword evidence="3" id="KW-1133">Transmembrane helix</keyword>
<dbReference type="Gene3D" id="2.40.50.100">
    <property type="match status" value="1"/>
</dbReference>
<dbReference type="EMBL" id="CP017834">
    <property type="protein sequence ID" value="APJ03386.1"/>
    <property type="molecule type" value="Genomic_DNA"/>
</dbReference>
<sequence>MPFSVKKIILSLIGFIVFIIVTYFIYQNVFYVTTDNAQIEGHALLISPKASGFITKVHIIQGQKVKKGQILIEIDDRDYVYSLKQSKANLISLNAKMRDIEINYKRTEKLYKIGAATQQQYDSALANFNDIRAQTESVQAQVLQAELMLEYAKVKAPSNGVIAKTSAEIGQLANIGVPLIGFVDSDERWVTANFKETEIEDIRIGERAQIDVDAISSKSFLGTVFSMSSATGATFTLLPPDNATGNFTKVVQRVAVRIKFDKLSDQDIELLKNGLSVIVKVRKSRENL</sequence>
<dbReference type="AlphaFoldDB" id="A0A1L4CZL5"/>
<dbReference type="GO" id="GO:1990281">
    <property type="term" value="C:efflux pump complex"/>
    <property type="evidence" value="ECO:0007669"/>
    <property type="project" value="TreeGrafter"/>
</dbReference>
<evidence type="ECO:0000313" key="6">
    <source>
        <dbReference type="Proteomes" id="UP000184731"/>
    </source>
</evidence>
<evidence type="ECO:0000256" key="2">
    <source>
        <dbReference type="SAM" id="Coils"/>
    </source>
</evidence>
<dbReference type="GO" id="GO:0015562">
    <property type="term" value="F:efflux transmembrane transporter activity"/>
    <property type="evidence" value="ECO:0007669"/>
    <property type="project" value="InterPro"/>
</dbReference>
<dbReference type="NCBIfam" id="TIGR01730">
    <property type="entry name" value="RND_mfp"/>
    <property type="match status" value="1"/>
</dbReference>
<dbReference type="Gene3D" id="1.10.287.470">
    <property type="entry name" value="Helix hairpin bin"/>
    <property type="match status" value="1"/>
</dbReference>
<protein>
    <recommendedName>
        <fullName evidence="4">Multidrug resistance protein MdtA-like barrel-sandwich hybrid domain-containing protein</fullName>
    </recommendedName>
</protein>
<dbReference type="PANTHER" id="PTHR30469">
    <property type="entry name" value="MULTIDRUG RESISTANCE PROTEIN MDTA"/>
    <property type="match status" value="1"/>
</dbReference>
<keyword evidence="2" id="KW-0175">Coiled coil</keyword>
<dbReference type="Pfam" id="PF25917">
    <property type="entry name" value="BSH_RND"/>
    <property type="match status" value="1"/>
</dbReference>
<reference evidence="5 6" key="1">
    <citation type="submission" date="2016-10" db="EMBL/GenBank/DDBJ databases">
        <title>Silvanigrella aquatica sp. nov., isolated from a freshwater lake located in the Black Forest, Germany, description of Silvanigrellaceae fam. nov., Silvanigrellales ord. nov., reclassification of the order Bdellovibrionales in the class Oligoflexia, reclassification of the families Bacteriovoracaceae and Halobacteriovoraceae in the new order Bacteriovoracales ord. nov., and reclassification of the family Pseudobacteriovoracaceae in the order Oligoflexiales.</title>
        <authorList>
            <person name="Hahn M.W."/>
            <person name="Schmidt J."/>
            <person name="Koll U."/>
            <person name="Rohde M."/>
            <person name="Verbag S."/>
            <person name="Pitt A."/>
            <person name="Nakai R."/>
            <person name="Naganuma T."/>
            <person name="Lang E."/>
        </authorList>
    </citation>
    <scope>NUCLEOTIDE SEQUENCE [LARGE SCALE GENOMIC DNA]</scope>
    <source>
        <strain evidence="5 6">MWH-Nonnen-W8red</strain>
    </source>
</reference>
<feature type="transmembrane region" description="Helical" evidence="3">
    <location>
        <begin position="7"/>
        <end position="26"/>
    </location>
</feature>
<dbReference type="RefSeq" id="WP_148697118.1">
    <property type="nucleotide sequence ID" value="NZ_CP017834.1"/>
</dbReference>
<dbReference type="Proteomes" id="UP000184731">
    <property type="component" value="Chromosome"/>
</dbReference>
<proteinExistence type="inferred from homology"/>
<dbReference type="Gene3D" id="2.40.30.170">
    <property type="match status" value="1"/>
</dbReference>
<evidence type="ECO:0000259" key="4">
    <source>
        <dbReference type="Pfam" id="PF25917"/>
    </source>
</evidence>
<keyword evidence="3" id="KW-0812">Transmembrane</keyword>
<dbReference type="InterPro" id="IPR006143">
    <property type="entry name" value="RND_pump_MFP"/>
</dbReference>
<gene>
    <name evidence="5" type="ORF">AXG55_05490</name>
</gene>
<comment type="similarity">
    <text evidence="1">Belongs to the membrane fusion protein (MFP) (TC 8.A.1) family.</text>
</comment>
<feature type="coiled-coil region" evidence="2">
    <location>
        <begin position="83"/>
        <end position="110"/>
    </location>
</feature>
<name>A0A1L4CZL5_9BACT</name>
<dbReference type="KEGG" id="saqi:AXG55_05490"/>
<evidence type="ECO:0000256" key="1">
    <source>
        <dbReference type="ARBA" id="ARBA00009477"/>
    </source>
</evidence>
<dbReference type="STRING" id="1915309.AXG55_05490"/>
<dbReference type="OrthoDB" id="5290347at2"/>
<dbReference type="SUPFAM" id="SSF111369">
    <property type="entry name" value="HlyD-like secretion proteins"/>
    <property type="match status" value="1"/>
</dbReference>
<keyword evidence="3" id="KW-0472">Membrane</keyword>
<dbReference type="PANTHER" id="PTHR30469:SF15">
    <property type="entry name" value="HLYD FAMILY OF SECRETION PROTEINS"/>
    <property type="match status" value="1"/>
</dbReference>
<keyword evidence="6" id="KW-1185">Reference proteome</keyword>
<feature type="domain" description="Multidrug resistance protein MdtA-like barrel-sandwich hybrid" evidence="4">
    <location>
        <begin position="46"/>
        <end position="176"/>
    </location>
</feature>
<evidence type="ECO:0000256" key="3">
    <source>
        <dbReference type="SAM" id="Phobius"/>
    </source>
</evidence>